<evidence type="ECO:0000313" key="2">
    <source>
        <dbReference type="EMBL" id="KAH7973256.1"/>
    </source>
</evidence>
<proteinExistence type="predicted"/>
<feature type="region of interest" description="Disordered" evidence="1">
    <location>
        <begin position="1"/>
        <end position="45"/>
    </location>
</feature>
<feature type="region of interest" description="Disordered" evidence="1">
    <location>
        <begin position="57"/>
        <end position="80"/>
    </location>
</feature>
<name>A0A9D4QC05_RHISA</name>
<comment type="caution">
    <text evidence="2">The sequence shown here is derived from an EMBL/GenBank/DDBJ whole genome shotgun (WGS) entry which is preliminary data.</text>
</comment>
<feature type="region of interest" description="Disordered" evidence="1">
    <location>
        <begin position="256"/>
        <end position="332"/>
    </location>
</feature>
<evidence type="ECO:0000256" key="1">
    <source>
        <dbReference type="SAM" id="MobiDB-lite"/>
    </source>
</evidence>
<organism evidence="2 3">
    <name type="scientific">Rhipicephalus sanguineus</name>
    <name type="common">Brown dog tick</name>
    <name type="synonym">Ixodes sanguineus</name>
    <dbReference type="NCBI Taxonomy" id="34632"/>
    <lineage>
        <taxon>Eukaryota</taxon>
        <taxon>Metazoa</taxon>
        <taxon>Ecdysozoa</taxon>
        <taxon>Arthropoda</taxon>
        <taxon>Chelicerata</taxon>
        <taxon>Arachnida</taxon>
        <taxon>Acari</taxon>
        <taxon>Parasitiformes</taxon>
        <taxon>Ixodida</taxon>
        <taxon>Ixodoidea</taxon>
        <taxon>Ixodidae</taxon>
        <taxon>Rhipicephalinae</taxon>
        <taxon>Rhipicephalus</taxon>
        <taxon>Rhipicephalus</taxon>
    </lineage>
</organism>
<reference evidence="2" key="1">
    <citation type="journal article" date="2020" name="Cell">
        <title>Large-Scale Comparative Analyses of Tick Genomes Elucidate Their Genetic Diversity and Vector Capacities.</title>
        <authorList>
            <consortium name="Tick Genome and Microbiome Consortium (TIGMIC)"/>
            <person name="Jia N."/>
            <person name="Wang J."/>
            <person name="Shi W."/>
            <person name="Du L."/>
            <person name="Sun Y."/>
            <person name="Zhan W."/>
            <person name="Jiang J.F."/>
            <person name="Wang Q."/>
            <person name="Zhang B."/>
            <person name="Ji P."/>
            <person name="Bell-Sakyi L."/>
            <person name="Cui X.M."/>
            <person name="Yuan T.T."/>
            <person name="Jiang B.G."/>
            <person name="Yang W.F."/>
            <person name="Lam T.T."/>
            <person name="Chang Q.C."/>
            <person name="Ding S.J."/>
            <person name="Wang X.J."/>
            <person name="Zhu J.G."/>
            <person name="Ruan X.D."/>
            <person name="Zhao L."/>
            <person name="Wei J.T."/>
            <person name="Ye R.Z."/>
            <person name="Que T.C."/>
            <person name="Du C.H."/>
            <person name="Zhou Y.H."/>
            <person name="Cheng J.X."/>
            <person name="Dai P.F."/>
            <person name="Guo W.B."/>
            <person name="Han X.H."/>
            <person name="Huang E.J."/>
            <person name="Li L.F."/>
            <person name="Wei W."/>
            <person name="Gao Y.C."/>
            <person name="Liu J.Z."/>
            <person name="Shao H.Z."/>
            <person name="Wang X."/>
            <person name="Wang C.C."/>
            <person name="Yang T.C."/>
            <person name="Huo Q.B."/>
            <person name="Li W."/>
            <person name="Chen H.Y."/>
            <person name="Chen S.E."/>
            <person name="Zhou L.G."/>
            <person name="Ni X.B."/>
            <person name="Tian J.H."/>
            <person name="Sheng Y."/>
            <person name="Liu T."/>
            <person name="Pan Y.S."/>
            <person name="Xia L.Y."/>
            <person name="Li J."/>
            <person name="Zhao F."/>
            <person name="Cao W.C."/>
        </authorList>
    </citation>
    <scope>NUCLEOTIDE SEQUENCE</scope>
    <source>
        <strain evidence="2">Rsan-2018</strain>
    </source>
</reference>
<protein>
    <submittedName>
        <fullName evidence="2">Uncharacterized protein</fullName>
    </submittedName>
</protein>
<feature type="compositionally biased region" description="Low complexity" evidence="1">
    <location>
        <begin position="258"/>
        <end position="278"/>
    </location>
</feature>
<gene>
    <name evidence="2" type="ORF">HPB52_023321</name>
</gene>
<dbReference type="EMBL" id="JABSTV010001247">
    <property type="protein sequence ID" value="KAH7973256.1"/>
    <property type="molecule type" value="Genomic_DNA"/>
</dbReference>
<evidence type="ECO:0000313" key="3">
    <source>
        <dbReference type="Proteomes" id="UP000821837"/>
    </source>
</evidence>
<dbReference type="Proteomes" id="UP000821837">
    <property type="component" value="Chromosome 11"/>
</dbReference>
<keyword evidence="3" id="KW-1185">Reference proteome</keyword>
<dbReference type="AlphaFoldDB" id="A0A9D4QC05"/>
<accession>A0A9D4QC05</accession>
<reference evidence="2" key="2">
    <citation type="submission" date="2021-09" db="EMBL/GenBank/DDBJ databases">
        <authorList>
            <person name="Jia N."/>
            <person name="Wang J."/>
            <person name="Shi W."/>
            <person name="Du L."/>
            <person name="Sun Y."/>
            <person name="Zhan W."/>
            <person name="Jiang J."/>
            <person name="Wang Q."/>
            <person name="Zhang B."/>
            <person name="Ji P."/>
            <person name="Sakyi L.B."/>
            <person name="Cui X."/>
            <person name="Yuan T."/>
            <person name="Jiang B."/>
            <person name="Yang W."/>
            <person name="Lam T.T.-Y."/>
            <person name="Chang Q."/>
            <person name="Ding S."/>
            <person name="Wang X."/>
            <person name="Zhu J."/>
            <person name="Ruan X."/>
            <person name="Zhao L."/>
            <person name="Wei J."/>
            <person name="Que T."/>
            <person name="Du C."/>
            <person name="Cheng J."/>
            <person name="Dai P."/>
            <person name="Han X."/>
            <person name="Huang E."/>
            <person name="Gao Y."/>
            <person name="Liu J."/>
            <person name="Shao H."/>
            <person name="Ye R."/>
            <person name="Li L."/>
            <person name="Wei W."/>
            <person name="Wang X."/>
            <person name="Wang C."/>
            <person name="Huo Q."/>
            <person name="Li W."/>
            <person name="Guo W."/>
            <person name="Chen H."/>
            <person name="Chen S."/>
            <person name="Zhou L."/>
            <person name="Zhou L."/>
            <person name="Ni X."/>
            <person name="Tian J."/>
            <person name="Zhou Y."/>
            <person name="Sheng Y."/>
            <person name="Liu T."/>
            <person name="Pan Y."/>
            <person name="Xia L."/>
            <person name="Li J."/>
            <person name="Zhao F."/>
            <person name="Cao W."/>
        </authorList>
    </citation>
    <scope>NUCLEOTIDE SEQUENCE</scope>
    <source>
        <strain evidence="2">Rsan-2018</strain>
        <tissue evidence="2">Larvae</tissue>
    </source>
</reference>
<feature type="compositionally biased region" description="Low complexity" evidence="1">
    <location>
        <begin position="57"/>
        <end position="71"/>
    </location>
</feature>
<sequence length="410" mass="43367">MDVTAASRKRYAMMTQRTACGSRHPPTQKLHPRPTAPPPRGMPRRALLHPLSQVTTGDSVAAAPAAPVTGTTRRRSNGKAAAARLRATRSRGPGSSDDFVNVVSKAAQRRAKALEAAAVATDPAVPLASFNGSPRLTLAAALAKRPGVLAVRVNHRRNIVAADASTPACLSELLAIREVGVVPVTAREPADRRTSIGFVYGVDGDTTDAELLAGVISAVPVLSATREGATVKLRFAKPLPPERVALHGLRLRVRQVRPRPSQLPRHASALESASAAAADTRRPRAASPAASTAVGPTQLTPPPVLAGRRNVEWPPCWPPQPRRDRDGQSERRSARCYAALKHNLSGSSTEDLRHGGPASPVTPAEVARDTLIANLLATLQEAVQYMPEEQSLRATCLQAIGARPGVPRSE</sequence>
<feature type="compositionally biased region" description="Basic and acidic residues" evidence="1">
    <location>
        <begin position="321"/>
        <end position="332"/>
    </location>
</feature>